<evidence type="ECO:0000313" key="6">
    <source>
        <dbReference type="Proteomes" id="UP000214684"/>
    </source>
</evidence>
<dbReference type="Gene3D" id="1.10.10.60">
    <property type="entry name" value="Homeodomain-like"/>
    <property type="match status" value="2"/>
</dbReference>
<dbReference type="Pfam" id="PF12833">
    <property type="entry name" value="HTH_18"/>
    <property type="match status" value="1"/>
</dbReference>
<feature type="domain" description="HTH araC/xylS-type" evidence="4">
    <location>
        <begin position="199"/>
        <end position="304"/>
    </location>
</feature>
<reference evidence="5 6" key="1">
    <citation type="submission" date="2016-11" db="EMBL/GenBank/DDBJ databases">
        <title>Whole genomes of Flavobacteriaceae.</title>
        <authorList>
            <person name="Stine C."/>
            <person name="Li C."/>
            <person name="Tadesse D."/>
        </authorList>
    </citation>
    <scope>NUCLEOTIDE SEQUENCE [LARGE SCALE GENOMIC DNA]</scope>
    <source>
        <strain evidence="5 6">DSM 24704</strain>
    </source>
</reference>
<dbReference type="PANTHER" id="PTHR43280">
    <property type="entry name" value="ARAC-FAMILY TRANSCRIPTIONAL REGULATOR"/>
    <property type="match status" value="1"/>
</dbReference>
<dbReference type="SUPFAM" id="SSF46689">
    <property type="entry name" value="Homeodomain-like"/>
    <property type="match status" value="1"/>
</dbReference>
<dbReference type="RefSeq" id="WP_089479337.1">
    <property type="nucleotide sequence ID" value="NZ_MUGS01000014.1"/>
</dbReference>
<dbReference type="PANTHER" id="PTHR43280:SF32">
    <property type="entry name" value="TRANSCRIPTIONAL REGULATORY PROTEIN"/>
    <property type="match status" value="1"/>
</dbReference>
<keyword evidence="2" id="KW-0238">DNA-binding</keyword>
<evidence type="ECO:0000313" key="5">
    <source>
        <dbReference type="EMBL" id="OXG07113.1"/>
    </source>
</evidence>
<dbReference type="InterPro" id="IPR018060">
    <property type="entry name" value="HTH_AraC"/>
</dbReference>
<dbReference type="EMBL" id="MUGS01000014">
    <property type="protein sequence ID" value="OXG07113.1"/>
    <property type="molecule type" value="Genomic_DNA"/>
</dbReference>
<evidence type="ECO:0000259" key="4">
    <source>
        <dbReference type="PROSITE" id="PS01124"/>
    </source>
</evidence>
<evidence type="ECO:0000256" key="3">
    <source>
        <dbReference type="ARBA" id="ARBA00023163"/>
    </source>
</evidence>
<dbReference type="SMART" id="SM00342">
    <property type="entry name" value="HTH_ARAC"/>
    <property type="match status" value="1"/>
</dbReference>
<gene>
    <name evidence="5" type="ORF">B0A64_09885</name>
</gene>
<sequence>MVQSKLFRINSITEFHRKMGLPLPENPLISIVDYSKIQHSPENNPASAVFDFYSISIKRNLNYKLFYGQQKYDFDEGVMFFLAPGQVLKIEMEQNAISDHSGWMLLIHPDFIWNTSLAKNIKKYNYFDYSVNESLFLSQKEETVINTILENIKQEYHSNIDKFSHDIIISQLEVLLNYAERFYQRQFLTRRKTNHKVLENLEDILNGYFDNDKLIGKGLPTVHKIAEALHMSSNYLSELLKVLTGQNTQQHIHQKIIEKAKLKLSTTDLSATEIAYELGFEHPQSFSKLFKTKTNLTPLEFRNSFN</sequence>
<keyword evidence="6" id="KW-1185">Reference proteome</keyword>
<dbReference type="InterPro" id="IPR009057">
    <property type="entry name" value="Homeodomain-like_sf"/>
</dbReference>
<evidence type="ECO:0000256" key="1">
    <source>
        <dbReference type="ARBA" id="ARBA00023015"/>
    </source>
</evidence>
<dbReference type="Proteomes" id="UP000214684">
    <property type="component" value="Unassembled WGS sequence"/>
</dbReference>
<dbReference type="OrthoDB" id="2600165at2"/>
<accession>A0A227PCA4</accession>
<dbReference type="GO" id="GO:0043565">
    <property type="term" value="F:sequence-specific DNA binding"/>
    <property type="evidence" value="ECO:0007669"/>
    <property type="project" value="InterPro"/>
</dbReference>
<proteinExistence type="predicted"/>
<dbReference type="AlphaFoldDB" id="A0A227PCA4"/>
<keyword evidence="3" id="KW-0804">Transcription</keyword>
<keyword evidence="1" id="KW-0805">Transcription regulation</keyword>
<evidence type="ECO:0000256" key="2">
    <source>
        <dbReference type="ARBA" id="ARBA00023125"/>
    </source>
</evidence>
<dbReference type="PROSITE" id="PS01124">
    <property type="entry name" value="HTH_ARAC_FAMILY_2"/>
    <property type="match status" value="1"/>
</dbReference>
<dbReference type="GO" id="GO:0003700">
    <property type="term" value="F:DNA-binding transcription factor activity"/>
    <property type="evidence" value="ECO:0007669"/>
    <property type="project" value="InterPro"/>
</dbReference>
<protein>
    <submittedName>
        <fullName evidence="5">AraC family transcriptional regulator</fullName>
    </submittedName>
</protein>
<comment type="caution">
    <text evidence="5">The sequence shown here is derived from an EMBL/GenBank/DDBJ whole genome shotgun (WGS) entry which is preliminary data.</text>
</comment>
<name>A0A227PCA4_9FLAO</name>
<organism evidence="5 6">
    <name type="scientific">Flavobacterium araucananum</name>
    <dbReference type="NCBI Taxonomy" id="946678"/>
    <lineage>
        <taxon>Bacteria</taxon>
        <taxon>Pseudomonadati</taxon>
        <taxon>Bacteroidota</taxon>
        <taxon>Flavobacteriia</taxon>
        <taxon>Flavobacteriales</taxon>
        <taxon>Flavobacteriaceae</taxon>
        <taxon>Flavobacterium</taxon>
    </lineage>
</organism>